<accession>A0A1H8BP11</accession>
<dbReference type="GO" id="GO:0004673">
    <property type="term" value="F:protein histidine kinase activity"/>
    <property type="evidence" value="ECO:0007669"/>
    <property type="project" value="UniProtKB-EC"/>
</dbReference>
<dbReference type="Gene3D" id="3.30.565.10">
    <property type="entry name" value="Histidine kinase-like ATPase, C-terminal domain"/>
    <property type="match status" value="1"/>
</dbReference>
<evidence type="ECO:0000256" key="3">
    <source>
        <dbReference type="ARBA" id="ARBA00022553"/>
    </source>
</evidence>
<dbReference type="Proteomes" id="UP000183015">
    <property type="component" value="Unassembled WGS sequence"/>
</dbReference>
<dbReference type="Pfam" id="PF02518">
    <property type="entry name" value="HATPase_c"/>
    <property type="match status" value="1"/>
</dbReference>
<dbReference type="PANTHER" id="PTHR45436">
    <property type="entry name" value="SENSOR HISTIDINE KINASE YKOH"/>
    <property type="match status" value="1"/>
</dbReference>
<dbReference type="PANTHER" id="PTHR45436:SF5">
    <property type="entry name" value="SENSOR HISTIDINE KINASE TRCS"/>
    <property type="match status" value="1"/>
</dbReference>
<dbReference type="InterPro" id="IPR036890">
    <property type="entry name" value="HATPase_C_sf"/>
</dbReference>
<dbReference type="RefSeq" id="WP_075004323.1">
    <property type="nucleotide sequence ID" value="NZ_FOAZ01000073.1"/>
</dbReference>
<sequence>FDPRPDDELAGTAFAAALEAIIGQSRTLARGRAEEQQTAAAWYGQAKAAKSRLAEFEAEQRQQTAAAQMPAWTEALLLLAMRAHPLVDEAVGGLSQAERGVEDPELLHILFGVDHRAVLLRRLIENAALLAGQVPRRLTQSTALATALRTGAAEIHAFRQVQHVPPRDELYLPGHVASALTRIVAELADNATHFSPPESPVVVNTAAVPEGLLVTVQDRGVSLSPAQLEWLNGLLAWPDGPPAMHQLSVGQLGLLVSARLAHSHGLRISLEATAPGLRATVFIPGQYLSREAPPAPRRADQQSAALSHRQVGLQAQPAVVSTVEAAPVRSGSGAPPLPRRVRQSVPPAGAPEPDRMSRGAEPPPASTTLAASWIGATRQAGSAVTQPEQSQS</sequence>
<keyword evidence="3" id="KW-0597">Phosphoprotein</keyword>
<dbReference type="STRING" id="235985.SAMN05414137_1739"/>
<gene>
    <name evidence="8" type="ORF">SAMN05414137_1739</name>
</gene>
<feature type="region of interest" description="Disordered" evidence="6">
    <location>
        <begin position="324"/>
        <end position="392"/>
    </location>
</feature>
<evidence type="ECO:0000256" key="6">
    <source>
        <dbReference type="SAM" id="MobiDB-lite"/>
    </source>
</evidence>
<comment type="catalytic activity">
    <reaction evidence="1">
        <text>ATP + protein L-histidine = ADP + protein N-phospho-L-histidine.</text>
        <dbReference type="EC" id="2.7.13.3"/>
    </reaction>
</comment>
<feature type="domain" description="Histidine kinase/HSP90-like ATPase" evidence="7">
    <location>
        <begin position="177"/>
        <end position="284"/>
    </location>
</feature>
<feature type="non-terminal residue" evidence="8">
    <location>
        <position position="1"/>
    </location>
</feature>
<keyword evidence="5 8" id="KW-0418">Kinase</keyword>
<evidence type="ECO:0000256" key="4">
    <source>
        <dbReference type="ARBA" id="ARBA00022679"/>
    </source>
</evidence>
<feature type="compositionally biased region" description="Polar residues" evidence="6">
    <location>
        <begin position="379"/>
        <end position="392"/>
    </location>
</feature>
<reference evidence="9" key="1">
    <citation type="submission" date="2016-10" db="EMBL/GenBank/DDBJ databases">
        <authorList>
            <person name="Varghese N."/>
        </authorList>
    </citation>
    <scope>NUCLEOTIDE SEQUENCE [LARGE SCALE GENOMIC DNA]</scope>
    <source>
        <strain evidence="9">DSM 45096 / BCRC 16803 / CGMCC 4.1857 / CIP 109030 / JCM 12277 / KCTC 19219 / NBRC 100920 / 33214</strain>
    </source>
</reference>
<dbReference type="InterPro" id="IPR003594">
    <property type="entry name" value="HATPase_dom"/>
</dbReference>
<dbReference type="SUPFAM" id="SSF55874">
    <property type="entry name" value="ATPase domain of HSP90 chaperone/DNA topoisomerase II/histidine kinase"/>
    <property type="match status" value="1"/>
</dbReference>
<protein>
    <recommendedName>
        <fullName evidence="2">histidine kinase</fullName>
        <ecNumber evidence="2">2.7.13.3</ecNumber>
    </recommendedName>
</protein>
<dbReference type="eggNOG" id="COG2205">
    <property type="taxonomic scope" value="Bacteria"/>
</dbReference>
<dbReference type="EMBL" id="FOAZ01000073">
    <property type="protein sequence ID" value="SEM84620.1"/>
    <property type="molecule type" value="Genomic_DNA"/>
</dbReference>
<organism evidence="8 9">
    <name type="scientific">Streptacidiphilus jiangxiensis</name>
    <dbReference type="NCBI Taxonomy" id="235985"/>
    <lineage>
        <taxon>Bacteria</taxon>
        <taxon>Bacillati</taxon>
        <taxon>Actinomycetota</taxon>
        <taxon>Actinomycetes</taxon>
        <taxon>Kitasatosporales</taxon>
        <taxon>Streptomycetaceae</taxon>
        <taxon>Streptacidiphilus</taxon>
    </lineage>
</organism>
<evidence type="ECO:0000313" key="8">
    <source>
        <dbReference type="EMBL" id="SEM84620.1"/>
    </source>
</evidence>
<dbReference type="GO" id="GO:0000160">
    <property type="term" value="P:phosphorelay signal transduction system"/>
    <property type="evidence" value="ECO:0007669"/>
    <property type="project" value="TreeGrafter"/>
</dbReference>
<evidence type="ECO:0000256" key="1">
    <source>
        <dbReference type="ARBA" id="ARBA00000085"/>
    </source>
</evidence>
<evidence type="ECO:0000256" key="2">
    <source>
        <dbReference type="ARBA" id="ARBA00012438"/>
    </source>
</evidence>
<name>A0A1H8BP11_STRJI</name>
<evidence type="ECO:0000256" key="5">
    <source>
        <dbReference type="ARBA" id="ARBA00022777"/>
    </source>
</evidence>
<dbReference type="GO" id="GO:0005886">
    <property type="term" value="C:plasma membrane"/>
    <property type="evidence" value="ECO:0007669"/>
    <property type="project" value="TreeGrafter"/>
</dbReference>
<keyword evidence="4" id="KW-0808">Transferase</keyword>
<feature type="region of interest" description="Disordered" evidence="6">
    <location>
        <begin position="291"/>
        <end position="310"/>
    </location>
</feature>
<dbReference type="AlphaFoldDB" id="A0A1H8BP11"/>
<dbReference type="EC" id="2.7.13.3" evidence="2"/>
<keyword evidence="9" id="KW-1185">Reference proteome</keyword>
<dbReference type="InterPro" id="IPR050428">
    <property type="entry name" value="TCS_sensor_his_kinase"/>
</dbReference>
<proteinExistence type="predicted"/>
<evidence type="ECO:0000313" key="9">
    <source>
        <dbReference type="Proteomes" id="UP000183015"/>
    </source>
</evidence>
<evidence type="ECO:0000259" key="7">
    <source>
        <dbReference type="Pfam" id="PF02518"/>
    </source>
</evidence>